<dbReference type="GO" id="GO:0005886">
    <property type="term" value="C:plasma membrane"/>
    <property type="evidence" value="ECO:0007669"/>
    <property type="project" value="UniProtKB-SubCell"/>
</dbReference>
<comment type="subcellular location">
    <subcellularLocation>
        <location evidence="1">Cell membrane</location>
        <topology evidence="1">Multi-pass membrane protein</topology>
    </subcellularLocation>
</comment>
<dbReference type="PANTHER" id="PTHR30086:SF20">
    <property type="entry name" value="ARGININE EXPORTER PROTEIN ARGO-RELATED"/>
    <property type="match status" value="1"/>
</dbReference>
<evidence type="ECO:0000256" key="5">
    <source>
        <dbReference type="ARBA" id="ARBA00023136"/>
    </source>
</evidence>
<feature type="transmembrane region" description="Helical" evidence="6">
    <location>
        <begin position="115"/>
        <end position="139"/>
    </location>
</feature>
<evidence type="ECO:0000313" key="8">
    <source>
        <dbReference type="Proteomes" id="UP000035352"/>
    </source>
</evidence>
<gene>
    <name evidence="7" type="primary">lysE</name>
    <name evidence="7" type="ORF">AAW51_5471</name>
</gene>
<proteinExistence type="predicted"/>
<dbReference type="Proteomes" id="UP000035352">
    <property type="component" value="Chromosome"/>
</dbReference>
<evidence type="ECO:0000256" key="2">
    <source>
        <dbReference type="ARBA" id="ARBA00022475"/>
    </source>
</evidence>
<keyword evidence="5 6" id="KW-0472">Membrane</keyword>
<dbReference type="PATRIC" id="fig|413882.6.peg.5721"/>
<keyword evidence="4 6" id="KW-1133">Transmembrane helix</keyword>
<evidence type="ECO:0000313" key="7">
    <source>
        <dbReference type="EMBL" id="AKJ32162.1"/>
    </source>
</evidence>
<dbReference type="Pfam" id="PF01810">
    <property type="entry name" value="LysE"/>
    <property type="match status" value="1"/>
</dbReference>
<name>A0A0G3BRW4_9BURK</name>
<keyword evidence="8" id="KW-1185">Reference proteome</keyword>
<dbReference type="GO" id="GO:0015171">
    <property type="term" value="F:amino acid transmembrane transporter activity"/>
    <property type="evidence" value="ECO:0007669"/>
    <property type="project" value="TreeGrafter"/>
</dbReference>
<dbReference type="RefSeq" id="WP_169788095.1">
    <property type="nucleotide sequence ID" value="NZ_CP011371.1"/>
</dbReference>
<feature type="transmembrane region" description="Helical" evidence="6">
    <location>
        <begin position="57"/>
        <end position="79"/>
    </location>
</feature>
<evidence type="ECO:0000256" key="1">
    <source>
        <dbReference type="ARBA" id="ARBA00004651"/>
    </source>
</evidence>
<sequence>MLDAVLPATLSDKVPVAVITAAGLQGLLTMAGLIVAIGAQNALVLRQGLARTHVGTVIAVCTLSDWLLTAAGVFGLGRLIAASPMALQVCRFAGGAFLAVYAVQALRRAWAPGTAVLEAGGAAQPLGATLVATLAMTYLNPHVYLDTVVLMGSLGAQHAGAAQGAFVAGAGLASLLWFSALGYGAAAASRWLRQPRVWRAIDMGVAVAMAWAAVQLLVLPIRI</sequence>
<organism evidence="7 8">
    <name type="scientific">Caldimonas brevitalea</name>
    <dbReference type="NCBI Taxonomy" id="413882"/>
    <lineage>
        <taxon>Bacteria</taxon>
        <taxon>Pseudomonadati</taxon>
        <taxon>Pseudomonadota</taxon>
        <taxon>Betaproteobacteria</taxon>
        <taxon>Burkholderiales</taxon>
        <taxon>Sphaerotilaceae</taxon>
        <taxon>Caldimonas</taxon>
    </lineage>
</organism>
<feature type="transmembrane region" description="Helical" evidence="6">
    <location>
        <begin position="159"/>
        <end position="188"/>
    </location>
</feature>
<feature type="transmembrane region" description="Helical" evidence="6">
    <location>
        <begin position="200"/>
        <end position="221"/>
    </location>
</feature>
<dbReference type="InterPro" id="IPR001123">
    <property type="entry name" value="LeuE-type"/>
</dbReference>
<keyword evidence="2" id="KW-1003">Cell membrane</keyword>
<protein>
    <submittedName>
        <fullName evidence="7">Amino acid transporter</fullName>
    </submittedName>
</protein>
<reference evidence="7 8" key="1">
    <citation type="submission" date="2015-05" db="EMBL/GenBank/DDBJ databases">
        <authorList>
            <person name="Tang B."/>
            <person name="Yu Y."/>
        </authorList>
    </citation>
    <scope>NUCLEOTIDE SEQUENCE [LARGE SCALE GENOMIC DNA]</scope>
    <source>
        <strain evidence="7 8">DSM 7029</strain>
    </source>
</reference>
<feature type="transmembrane region" description="Helical" evidence="6">
    <location>
        <begin position="16"/>
        <end position="45"/>
    </location>
</feature>
<evidence type="ECO:0000256" key="3">
    <source>
        <dbReference type="ARBA" id="ARBA00022692"/>
    </source>
</evidence>
<dbReference type="PANTHER" id="PTHR30086">
    <property type="entry name" value="ARGININE EXPORTER PROTEIN ARGO"/>
    <property type="match status" value="1"/>
</dbReference>
<dbReference type="AlphaFoldDB" id="A0A0G3BRW4"/>
<evidence type="ECO:0000256" key="4">
    <source>
        <dbReference type="ARBA" id="ARBA00022989"/>
    </source>
</evidence>
<evidence type="ECO:0000256" key="6">
    <source>
        <dbReference type="SAM" id="Phobius"/>
    </source>
</evidence>
<keyword evidence="3 6" id="KW-0812">Transmembrane</keyword>
<dbReference type="STRING" id="413882.AAW51_5471"/>
<dbReference type="EMBL" id="CP011371">
    <property type="protein sequence ID" value="AKJ32162.1"/>
    <property type="molecule type" value="Genomic_DNA"/>
</dbReference>
<feature type="transmembrane region" description="Helical" evidence="6">
    <location>
        <begin position="85"/>
        <end position="103"/>
    </location>
</feature>
<accession>A0A0G3BRW4</accession>
<dbReference type="KEGG" id="pbh:AAW51_5471"/>